<dbReference type="AlphaFoldDB" id="A0A3T0KRQ1"/>
<protein>
    <submittedName>
        <fullName evidence="2">Uncharacterized protein</fullName>
    </submittedName>
</protein>
<accession>A0A3T0KRQ1</accession>
<dbReference type="EMBL" id="CP026095">
    <property type="protein sequence ID" value="AZV42901.1"/>
    <property type="molecule type" value="Genomic_DNA"/>
</dbReference>
<evidence type="ECO:0000313" key="3">
    <source>
        <dbReference type="Proteomes" id="UP000283095"/>
    </source>
</evidence>
<sequence>MQGQWLEGLNASNEERLSMGRSGAETDVAMEPYYTTLERCRKLIGQYFGHV</sequence>
<dbReference type="Proteomes" id="UP000283095">
    <property type="component" value="Chromosome"/>
</dbReference>
<evidence type="ECO:0000313" key="2">
    <source>
        <dbReference type="EMBL" id="AZV42901.1"/>
    </source>
</evidence>
<gene>
    <name evidence="2" type="ORF">BAOM_2292</name>
</gene>
<reference evidence="2 3" key="1">
    <citation type="submission" date="2018-01" db="EMBL/GenBank/DDBJ databases">
        <title>Bacillus asahii Genome sequencing and assembly.</title>
        <authorList>
            <person name="Jiang H."/>
            <person name="Feng Y."/>
            <person name="Zhao F."/>
            <person name="Lin X."/>
        </authorList>
    </citation>
    <scope>NUCLEOTIDE SEQUENCE [LARGE SCALE GENOMIC DNA]</scope>
    <source>
        <strain evidence="2 3">OM18</strain>
    </source>
</reference>
<name>A0A3T0KRQ1_9BACI</name>
<proteinExistence type="predicted"/>
<feature type="region of interest" description="Disordered" evidence="1">
    <location>
        <begin position="1"/>
        <end position="22"/>
    </location>
</feature>
<dbReference type="KEGG" id="pasa:BAOM_2292"/>
<evidence type="ECO:0000256" key="1">
    <source>
        <dbReference type="SAM" id="MobiDB-lite"/>
    </source>
</evidence>
<organism evidence="2 3">
    <name type="scientific">Peribacillus asahii</name>
    <dbReference type="NCBI Taxonomy" id="228899"/>
    <lineage>
        <taxon>Bacteria</taxon>
        <taxon>Bacillati</taxon>
        <taxon>Bacillota</taxon>
        <taxon>Bacilli</taxon>
        <taxon>Bacillales</taxon>
        <taxon>Bacillaceae</taxon>
        <taxon>Peribacillus</taxon>
    </lineage>
</organism>